<comment type="catalytic activity">
    <reaction evidence="2">
        <text>4-amino-2-methyl-5-(phosphooxymethyl)pyrimidine + ATP = 4-amino-2-methyl-5-(diphosphooxymethyl)pyrimidine + ADP</text>
        <dbReference type="Rhea" id="RHEA:19893"/>
        <dbReference type="ChEBI" id="CHEBI:30616"/>
        <dbReference type="ChEBI" id="CHEBI:57841"/>
        <dbReference type="ChEBI" id="CHEBI:58354"/>
        <dbReference type="ChEBI" id="CHEBI:456216"/>
        <dbReference type="EC" id="2.7.4.7"/>
    </reaction>
</comment>
<evidence type="ECO:0000256" key="6">
    <source>
        <dbReference type="ARBA" id="ARBA00012963"/>
    </source>
</evidence>
<comment type="similarity">
    <text evidence="4">Belongs to the ThiD family.</text>
</comment>
<dbReference type="EMBL" id="FNEV01000002">
    <property type="protein sequence ID" value="SDJ13737.1"/>
    <property type="molecule type" value="Genomic_DNA"/>
</dbReference>
<evidence type="ECO:0000256" key="15">
    <source>
        <dbReference type="ARBA" id="ARBA00043176"/>
    </source>
</evidence>
<keyword evidence="12" id="KW-0784">Thiamine biosynthesis</keyword>
<dbReference type="STRING" id="86666.SAMN04490247_0912"/>
<dbReference type="GO" id="GO:0005829">
    <property type="term" value="C:cytosol"/>
    <property type="evidence" value="ECO:0007669"/>
    <property type="project" value="TreeGrafter"/>
</dbReference>
<evidence type="ECO:0000256" key="5">
    <source>
        <dbReference type="ARBA" id="ARBA00012135"/>
    </source>
</evidence>
<dbReference type="GO" id="GO:0009228">
    <property type="term" value="P:thiamine biosynthetic process"/>
    <property type="evidence" value="ECO:0007669"/>
    <property type="project" value="UniProtKB-KW"/>
</dbReference>
<dbReference type="PANTHER" id="PTHR20858">
    <property type="entry name" value="PHOSPHOMETHYLPYRIMIDINE KINASE"/>
    <property type="match status" value="1"/>
</dbReference>
<dbReference type="Pfam" id="PF08543">
    <property type="entry name" value="Phos_pyr_kin"/>
    <property type="match status" value="1"/>
</dbReference>
<evidence type="ECO:0000256" key="10">
    <source>
        <dbReference type="ARBA" id="ARBA00022777"/>
    </source>
</evidence>
<dbReference type="EC" id="2.7.1.49" evidence="5"/>
<dbReference type="GO" id="GO:0008902">
    <property type="term" value="F:hydroxymethylpyrimidine kinase activity"/>
    <property type="evidence" value="ECO:0007669"/>
    <property type="project" value="UniProtKB-EC"/>
</dbReference>
<organism evidence="17 18">
    <name type="scientific">Salimicrobium halophilum</name>
    <dbReference type="NCBI Taxonomy" id="86666"/>
    <lineage>
        <taxon>Bacteria</taxon>
        <taxon>Bacillati</taxon>
        <taxon>Bacillota</taxon>
        <taxon>Bacilli</taxon>
        <taxon>Bacillales</taxon>
        <taxon>Bacillaceae</taxon>
        <taxon>Salimicrobium</taxon>
    </lineage>
</organism>
<dbReference type="EC" id="2.7.4.7" evidence="6"/>
<dbReference type="GO" id="GO:0005524">
    <property type="term" value="F:ATP binding"/>
    <property type="evidence" value="ECO:0007669"/>
    <property type="project" value="UniProtKB-KW"/>
</dbReference>
<dbReference type="Proteomes" id="UP000199225">
    <property type="component" value="Unassembled WGS sequence"/>
</dbReference>
<evidence type="ECO:0000256" key="3">
    <source>
        <dbReference type="ARBA" id="ARBA00004769"/>
    </source>
</evidence>
<evidence type="ECO:0000256" key="13">
    <source>
        <dbReference type="ARBA" id="ARBA00037917"/>
    </source>
</evidence>
<dbReference type="InterPro" id="IPR004399">
    <property type="entry name" value="HMP/HMP-P_kinase_dom"/>
</dbReference>
<dbReference type="InterPro" id="IPR013749">
    <property type="entry name" value="PM/HMP-P_kinase-1"/>
</dbReference>
<evidence type="ECO:0000313" key="17">
    <source>
        <dbReference type="EMBL" id="SDJ13737.1"/>
    </source>
</evidence>
<evidence type="ECO:0000256" key="8">
    <source>
        <dbReference type="ARBA" id="ARBA00022679"/>
    </source>
</evidence>
<name>A0A1G8R9S9_9BACI</name>
<keyword evidence="10 17" id="KW-0418">Kinase</keyword>
<keyword evidence="8" id="KW-0808">Transferase</keyword>
<reference evidence="18" key="1">
    <citation type="submission" date="2016-10" db="EMBL/GenBank/DDBJ databases">
        <authorList>
            <person name="Varghese N."/>
            <person name="Submissions S."/>
        </authorList>
    </citation>
    <scope>NUCLEOTIDE SEQUENCE [LARGE SCALE GENOMIC DNA]</scope>
    <source>
        <strain evidence="18">DSM 4771</strain>
    </source>
</reference>
<dbReference type="InterPro" id="IPR029056">
    <property type="entry name" value="Ribokinase-like"/>
</dbReference>
<dbReference type="Gene3D" id="3.40.1190.20">
    <property type="match status" value="1"/>
</dbReference>
<dbReference type="AlphaFoldDB" id="A0A1G8R9S9"/>
<evidence type="ECO:0000259" key="16">
    <source>
        <dbReference type="Pfam" id="PF08543"/>
    </source>
</evidence>
<evidence type="ECO:0000256" key="7">
    <source>
        <dbReference type="ARBA" id="ARBA00019161"/>
    </source>
</evidence>
<comment type="catalytic activity">
    <reaction evidence="1">
        <text>4-amino-5-hydroxymethyl-2-methylpyrimidine + ATP = 4-amino-2-methyl-5-(phosphooxymethyl)pyrimidine + ADP + H(+)</text>
        <dbReference type="Rhea" id="RHEA:23096"/>
        <dbReference type="ChEBI" id="CHEBI:15378"/>
        <dbReference type="ChEBI" id="CHEBI:16892"/>
        <dbReference type="ChEBI" id="CHEBI:30616"/>
        <dbReference type="ChEBI" id="CHEBI:58354"/>
        <dbReference type="ChEBI" id="CHEBI:456216"/>
        <dbReference type="EC" id="2.7.1.49"/>
    </reaction>
</comment>
<keyword evidence="9" id="KW-0547">Nucleotide-binding</keyword>
<protein>
    <recommendedName>
        <fullName evidence="7">Hydroxymethylpyrimidine/phosphomethylpyrimidine kinase</fullName>
        <ecNumber evidence="5">2.7.1.49</ecNumber>
        <ecNumber evidence="6">2.7.4.7</ecNumber>
    </recommendedName>
    <alternativeName>
        <fullName evidence="14">Hydroxymethylpyrimidine kinase</fullName>
    </alternativeName>
    <alternativeName>
        <fullName evidence="15">Hydroxymethylpyrimidine phosphate kinase</fullName>
    </alternativeName>
</protein>
<feature type="domain" description="Pyridoxamine kinase/Phosphomethylpyrimidine kinase" evidence="16">
    <location>
        <begin position="13"/>
        <end position="256"/>
    </location>
</feature>
<evidence type="ECO:0000256" key="14">
    <source>
        <dbReference type="ARBA" id="ARBA00042102"/>
    </source>
</evidence>
<evidence type="ECO:0000256" key="11">
    <source>
        <dbReference type="ARBA" id="ARBA00022840"/>
    </source>
</evidence>
<dbReference type="FunFam" id="3.40.1190.20:FF:000003">
    <property type="entry name" value="Phosphomethylpyrimidine kinase ThiD"/>
    <property type="match status" value="1"/>
</dbReference>
<evidence type="ECO:0000256" key="2">
    <source>
        <dbReference type="ARBA" id="ARBA00000565"/>
    </source>
</evidence>
<evidence type="ECO:0000256" key="12">
    <source>
        <dbReference type="ARBA" id="ARBA00022977"/>
    </source>
</evidence>
<proteinExistence type="inferred from homology"/>
<keyword evidence="11" id="KW-0067">ATP-binding</keyword>
<evidence type="ECO:0000256" key="1">
    <source>
        <dbReference type="ARBA" id="ARBA00000151"/>
    </source>
</evidence>
<dbReference type="CDD" id="cd01169">
    <property type="entry name" value="HMPP_kinase"/>
    <property type="match status" value="1"/>
</dbReference>
<comment type="pathway">
    <text evidence="13">Cofactor biosynthesis; thiamine diphosphate biosynthesis; 4-amino-2-methyl-5-diphosphomethylpyrimidine from 5-amino-1-(5-phospho-D-ribosyl)imidazole: step 2/3.</text>
</comment>
<dbReference type="OrthoDB" id="9810880at2"/>
<sequence length="266" mass="28742">MKPFTALTIAGSDSGGGAGIQADIKTFEEWEVYGMSVLTSLTAQNTTGVQDVHHVPVPFIEAQLSSIEEDLPVNVIKTGMVATKEAAEVVGNWIARQHAPYVCDPVMVSTSGHPLMEQETRTALSEDLFPHASVVTPNIPEAETLLDMEIKTEEDMEEAARKFVDSLGAKGALVKGGHLNGEAVDILYDGEIMRTYREDRISTENTHGTGCTYASAIAANLAMGRSLPVAVEHAKGYITEAIRHSFDIGSGSGPTNHWAHRRERVR</sequence>
<evidence type="ECO:0000256" key="9">
    <source>
        <dbReference type="ARBA" id="ARBA00022741"/>
    </source>
</evidence>
<gene>
    <name evidence="17" type="ORF">SAMN04490247_0912</name>
</gene>
<accession>A0A1G8R9S9</accession>
<keyword evidence="18" id="KW-1185">Reference proteome</keyword>
<dbReference type="PANTHER" id="PTHR20858:SF17">
    <property type="entry name" value="HYDROXYMETHYLPYRIMIDINE_PHOSPHOMETHYLPYRIMIDINE KINASE THI20-RELATED"/>
    <property type="match status" value="1"/>
</dbReference>
<dbReference type="SUPFAM" id="SSF53613">
    <property type="entry name" value="Ribokinase-like"/>
    <property type="match status" value="1"/>
</dbReference>
<evidence type="ECO:0000313" key="18">
    <source>
        <dbReference type="Proteomes" id="UP000199225"/>
    </source>
</evidence>
<comment type="pathway">
    <text evidence="3">Cofactor biosynthesis; thiamine diphosphate biosynthesis; 4-amino-2-methyl-5-diphosphomethylpyrimidine from 5-amino-1-(5-phospho-D-ribosyl)imidazole: step 3/3.</text>
</comment>
<dbReference type="NCBIfam" id="TIGR00097">
    <property type="entry name" value="HMP-P_kinase"/>
    <property type="match status" value="1"/>
</dbReference>
<dbReference type="GO" id="GO:0008972">
    <property type="term" value="F:phosphomethylpyrimidine kinase activity"/>
    <property type="evidence" value="ECO:0007669"/>
    <property type="project" value="UniProtKB-EC"/>
</dbReference>
<evidence type="ECO:0000256" key="4">
    <source>
        <dbReference type="ARBA" id="ARBA00009879"/>
    </source>
</evidence>
<dbReference type="RefSeq" id="WP_093192494.1">
    <property type="nucleotide sequence ID" value="NZ_FNEV01000002.1"/>
</dbReference>